<accession>Q5C2S7</accession>
<organism evidence="1">
    <name type="scientific">Schistosoma japonicum</name>
    <name type="common">Blood fluke</name>
    <dbReference type="NCBI Taxonomy" id="6182"/>
    <lineage>
        <taxon>Eukaryota</taxon>
        <taxon>Metazoa</taxon>
        <taxon>Spiralia</taxon>
        <taxon>Lophotrochozoa</taxon>
        <taxon>Platyhelminthes</taxon>
        <taxon>Trematoda</taxon>
        <taxon>Digenea</taxon>
        <taxon>Strigeidida</taxon>
        <taxon>Schistosomatoidea</taxon>
        <taxon>Schistosomatidae</taxon>
        <taxon>Schistosoma</taxon>
    </lineage>
</organism>
<reference evidence="1" key="1">
    <citation type="submission" date="2005-03" db="EMBL/GenBank/DDBJ databases">
        <authorList>
            <person name="Han Z."/>
        </authorList>
    </citation>
    <scope>NUCLEOTIDE SEQUENCE</scope>
</reference>
<dbReference type="EMBL" id="AY810159">
    <property type="protein sequence ID" value="AAX26048.1"/>
    <property type="molecule type" value="mRNA"/>
</dbReference>
<dbReference type="AlphaFoldDB" id="Q5C2S7"/>
<proteinExistence type="evidence at transcript level"/>
<reference evidence="1" key="2">
    <citation type="journal article" date="2006" name="PLoS Pathog.">
        <title>New perspectives on host-parasite interplay by comparative transcriptomic and proteomic analyses of Schistosoma japonicum.</title>
        <authorList>
            <person name="Liu F."/>
            <person name="Lu J."/>
            <person name="Hu W."/>
            <person name="Wang S.Y."/>
            <person name="Cui S.J."/>
            <person name="Chi M."/>
            <person name="Yan Q."/>
            <person name="Wang X.R."/>
            <person name="Song H.D."/>
            <person name="Xu X.N."/>
            <person name="Wang J.J."/>
            <person name="Zhang X.L."/>
            <person name="Zhang X."/>
            <person name="Wang Z.Q."/>
            <person name="Xue C.L."/>
            <person name="Brindley P.J."/>
            <person name="McManus D.P."/>
            <person name="Yang P.Y."/>
            <person name="Feng Z."/>
            <person name="Chen Z."/>
            <person name="Han Z.G."/>
        </authorList>
    </citation>
    <scope>NUCLEOTIDE SEQUENCE</scope>
</reference>
<name>Q5C2S7_SCHJA</name>
<protein>
    <submittedName>
        <fullName evidence="1">Uncharacterized protein</fullName>
    </submittedName>
</protein>
<sequence length="56" mass="6004">MTSGSSLILTSKRFCTSLRTFASCSSDMNVIANPLVPNRPARATLCRYVSESSGMS</sequence>
<evidence type="ECO:0000313" key="1">
    <source>
        <dbReference type="EMBL" id="AAX26048.1"/>
    </source>
</evidence>